<comment type="caution">
    <text evidence="1">The sequence shown here is derived from an EMBL/GenBank/DDBJ whole genome shotgun (WGS) entry which is preliminary data.</text>
</comment>
<gene>
    <name evidence="1" type="ORF">PVAP13_1NG561000</name>
</gene>
<name>A0A8T0X020_PANVG</name>
<organism evidence="1 2">
    <name type="scientific">Panicum virgatum</name>
    <name type="common">Blackwell switchgrass</name>
    <dbReference type="NCBI Taxonomy" id="38727"/>
    <lineage>
        <taxon>Eukaryota</taxon>
        <taxon>Viridiplantae</taxon>
        <taxon>Streptophyta</taxon>
        <taxon>Embryophyta</taxon>
        <taxon>Tracheophyta</taxon>
        <taxon>Spermatophyta</taxon>
        <taxon>Magnoliopsida</taxon>
        <taxon>Liliopsida</taxon>
        <taxon>Poales</taxon>
        <taxon>Poaceae</taxon>
        <taxon>PACMAD clade</taxon>
        <taxon>Panicoideae</taxon>
        <taxon>Panicodae</taxon>
        <taxon>Paniceae</taxon>
        <taxon>Panicinae</taxon>
        <taxon>Panicum</taxon>
        <taxon>Panicum sect. Hiantes</taxon>
    </lineage>
</organism>
<reference evidence="1" key="1">
    <citation type="submission" date="2020-05" db="EMBL/GenBank/DDBJ databases">
        <title>WGS assembly of Panicum virgatum.</title>
        <authorList>
            <person name="Lovell J.T."/>
            <person name="Jenkins J."/>
            <person name="Shu S."/>
            <person name="Juenger T.E."/>
            <person name="Schmutz J."/>
        </authorList>
    </citation>
    <scope>NUCLEOTIDE SEQUENCE</scope>
    <source>
        <strain evidence="1">AP13</strain>
    </source>
</reference>
<dbReference type="GO" id="GO:0036297">
    <property type="term" value="P:interstrand cross-link repair"/>
    <property type="evidence" value="ECO:0007669"/>
    <property type="project" value="InterPro"/>
</dbReference>
<dbReference type="Proteomes" id="UP000823388">
    <property type="component" value="Chromosome 1N"/>
</dbReference>
<protein>
    <submittedName>
        <fullName evidence="1">Uncharacterized protein</fullName>
    </submittedName>
</protein>
<proteinExistence type="predicted"/>
<evidence type="ECO:0000313" key="1">
    <source>
        <dbReference type="EMBL" id="KAG2654892.1"/>
    </source>
</evidence>
<dbReference type="Pfam" id="PF11107">
    <property type="entry name" value="FANCF"/>
    <property type="match status" value="1"/>
</dbReference>
<dbReference type="PANTHER" id="PTHR14449">
    <property type="entry name" value="FANCONI ANEMIA GROUP F PROTEIN FANCF"/>
    <property type="match status" value="1"/>
</dbReference>
<evidence type="ECO:0000313" key="2">
    <source>
        <dbReference type="Proteomes" id="UP000823388"/>
    </source>
</evidence>
<accession>A0A8T0X020</accession>
<sequence length="479" mass="53687">MQSEKCRILLLFSPYQSQDCEEGTRKMGWAHAAVAMEEVLGLVRGFVDVLVLAGGRTSSGAAATWSSDEVKKALRWALFFEEVFKDLRESGHYEDSAGELDAALVELTSSSEFPKGLSVMRSETLSTARVLVIRHFLKARAMCVENLGALLEAVVEMDIDVIRASGVHNACQEYAESILDMNSSCFTQTRNAHDIGLPASSDELNAESMVHSRILVKEFSEGLDSASCSCLSERGLGTLLNIVKKNSFDDASNKTCTPAIPKASRMIDEFLIWKQWRAKCLSYLLDERTIRILSGASLIFKAPKEQWMKVFEPLKFFEESCQNGLVEIMELCFLGLISRQWNTMIEGFMSHTFCLVPISKQYADLHQLLQGTSQDKCQDKLLDLEEKDILEYASQSLQSKPSILWLLPPVLTAAAIPPWSTMFQIYLAQIGKQFHEAAPADRKCCCRGDGIEQHRNCEITERIRCLYAFHIQLPHLTVA</sequence>
<dbReference type="AlphaFoldDB" id="A0A8T0X020"/>
<dbReference type="InterPro" id="IPR035428">
    <property type="entry name" value="FANCF"/>
</dbReference>
<dbReference type="PANTHER" id="PTHR14449:SF2">
    <property type="entry name" value="FANCONI ANEMIA GROUP F PROTEIN"/>
    <property type="match status" value="1"/>
</dbReference>
<dbReference type="GO" id="GO:0043240">
    <property type="term" value="C:Fanconi anaemia nuclear complex"/>
    <property type="evidence" value="ECO:0007669"/>
    <property type="project" value="InterPro"/>
</dbReference>
<keyword evidence="2" id="KW-1185">Reference proteome</keyword>
<dbReference type="EMBL" id="CM029038">
    <property type="protein sequence ID" value="KAG2654892.1"/>
    <property type="molecule type" value="Genomic_DNA"/>
</dbReference>